<comment type="similarity">
    <text evidence="3">Belongs to the HAD-like hydrolase superfamily. CbbY/CbbZ/Gph/YieH family.</text>
</comment>
<dbReference type="Proteomes" id="UP001208074">
    <property type="component" value="Unassembled WGS sequence"/>
</dbReference>
<evidence type="ECO:0000256" key="1">
    <source>
        <dbReference type="ARBA" id="ARBA00000830"/>
    </source>
</evidence>
<evidence type="ECO:0000256" key="4">
    <source>
        <dbReference type="ARBA" id="ARBA00013078"/>
    </source>
</evidence>
<comment type="pathway">
    <text evidence="2">Organic acid metabolism; glycolate biosynthesis; glycolate from 2-phosphoglycolate: step 1/1.</text>
</comment>
<dbReference type="SFLD" id="SFLDS00003">
    <property type="entry name" value="Haloacid_Dehalogenase"/>
    <property type="match status" value="1"/>
</dbReference>
<dbReference type="Pfam" id="PF13419">
    <property type="entry name" value="HAD_2"/>
    <property type="match status" value="1"/>
</dbReference>
<dbReference type="GO" id="GO:0006281">
    <property type="term" value="P:DNA repair"/>
    <property type="evidence" value="ECO:0007669"/>
    <property type="project" value="TreeGrafter"/>
</dbReference>
<dbReference type="GO" id="GO:0008967">
    <property type="term" value="F:phosphoglycolate phosphatase activity"/>
    <property type="evidence" value="ECO:0007669"/>
    <property type="project" value="UniProtKB-EC"/>
</dbReference>
<dbReference type="RefSeq" id="WP_266140694.1">
    <property type="nucleotide sequence ID" value="NZ_JAPKNB010000006.1"/>
</dbReference>
<dbReference type="EMBL" id="JAPKNB010000006">
    <property type="protein sequence ID" value="MCX5565672.1"/>
    <property type="molecule type" value="Genomic_DNA"/>
</dbReference>
<dbReference type="InterPro" id="IPR036412">
    <property type="entry name" value="HAD-like_sf"/>
</dbReference>
<protein>
    <recommendedName>
        <fullName evidence="4">phosphoglycolate phosphatase</fullName>
        <ecNumber evidence="4">3.1.3.18</ecNumber>
    </recommendedName>
</protein>
<evidence type="ECO:0000313" key="5">
    <source>
        <dbReference type="EMBL" id="MCX5565672.1"/>
    </source>
</evidence>
<dbReference type="EC" id="3.1.3.18" evidence="4"/>
<comment type="caution">
    <text evidence="5">The sequence shown here is derived from an EMBL/GenBank/DDBJ whole genome shotgun (WGS) entry which is preliminary data.</text>
</comment>
<keyword evidence="5" id="KW-0378">Hydrolase</keyword>
<accession>A0AAW5VZV2</accession>
<comment type="catalytic activity">
    <reaction evidence="1">
        <text>2-phosphoglycolate + H2O = glycolate + phosphate</text>
        <dbReference type="Rhea" id="RHEA:14369"/>
        <dbReference type="ChEBI" id="CHEBI:15377"/>
        <dbReference type="ChEBI" id="CHEBI:29805"/>
        <dbReference type="ChEBI" id="CHEBI:43474"/>
        <dbReference type="ChEBI" id="CHEBI:58033"/>
        <dbReference type="EC" id="3.1.3.18"/>
    </reaction>
</comment>
<dbReference type="InterPro" id="IPR023214">
    <property type="entry name" value="HAD_sf"/>
</dbReference>
<dbReference type="Gene3D" id="3.40.50.1000">
    <property type="entry name" value="HAD superfamily/HAD-like"/>
    <property type="match status" value="1"/>
</dbReference>
<dbReference type="SFLD" id="SFLDG01129">
    <property type="entry name" value="C1.5:_HAD__Beta-PGM__Phosphata"/>
    <property type="match status" value="1"/>
</dbReference>
<dbReference type="PANTHER" id="PTHR43434">
    <property type="entry name" value="PHOSPHOGLYCOLATE PHOSPHATASE"/>
    <property type="match status" value="1"/>
</dbReference>
<name>A0AAW5VZV2_9BURK</name>
<gene>
    <name evidence="5" type="ORF">OSH02_09870</name>
</gene>
<dbReference type="AlphaFoldDB" id="A0AAW5VZV2"/>
<evidence type="ECO:0000313" key="6">
    <source>
        <dbReference type="Proteomes" id="UP001208074"/>
    </source>
</evidence>
<dbReference type="GO" id="GO:0005829">
    <property type="term" value="C:cytosol"/>
    <property type="evidence" value="ECO:0007669"/>
    <property type="project" value="TreeGrafter"/>
</dbReference>
<proteinExistence type="inferred from homology"/>
<dbReference type="InterPro" id="IPR023198">
    <property type="entry name" value="PGP-like_dom2"/>
</dbReference>
<evidence type="ECO:0000256" key="2">
    <source>
        <dbReference type="ARBA" id="ARBA00004818"/>
    </source>
</evidence>
<reference evidence="5" key="1">
    <citation type="submission" date="2022-11" db="EMBL/GenBank/DDBJ databases">
        <title>Biodiversity and phylogenetic relationships of bacteria.</title>
        <authorList>
            <person name="Machado R.A.R."/>
            <person name="Bhat A."/>
            <person name="Loulou A."/>
            <person name="Kallel S."/>
        </authorList>
    </citation>
    <scope>NUCLEOTIDE SEQUENCE</scope>
    <source>
        <strain evidence="5">DSM 16503</strain>
    </source>
</reference>
<dbReference type="Gene3D" id="1.10.150.240">
    <property type="entry name" value="Putative phosphatase, domain 2"/>
    <property type="match status" value="1"/>
</dbReference>
<organism evidence="5 6">
    <name type="scientific">Alcaligenes phenolicus</name>
    <dbReference type="NCBI Taxonomy" id="232846"/>
    <lineage>
        <taxon>Bacteria</taxon>
        <taxon>Pseudomonadati</taxon>
        <taxon>Pseudomonadota</taxon>
        <taxon>Betaproteobacteria</taxon>
        <taxon>Burkholderiales</taxon>
        <taxon>Alcaligenaceae</taxon>
        <taxon>Alcaligenes</taxon>
    </lineage>
</organism>
<sequence length="227" mass="24813">MKQALSLHPLLAATDVQGLVFDLDGTIIDSATDIIHGMRLTFEQFGLGRLPDDYFPDNMHGTSAGMLRDVIVDMGWELPDDLTPLRAAYVEHYRGQHHKNTHLYPGVEDVLDACRDAGLSLAICTNKIHANAITALEKVGLNGVFDFVTGSDTWAQAKPSPLPLQETIRMLGLQPGQCLYFGDTSVDAICARDANVPFILHTSGYGDAALKSQSQLLAYAQWEELMA</sequence>
<evidence type="ECO:0000256" key="3">
    <source>
        <dbReference type="ARBA" id="ARBA00006171"/>
    </source>
</evidence>
<dbReference type="InterPro" id="IPR050155">
    <property type="entry name" value="HAD-like_hydrolase_sf"/>
</dbReference>
<dbReference type="PANTHER" id="PTHR43434:SF1">
    <property type="entry name" value="PHOSPHOGLYCOLATE PHOSPHATASE"/>
    <property type="match status" value="1"/>
</dbReference>
<dbReference type="InterPro" id="IPR041492">
    <property type="entry name" value="HAD_2"/>
</dbReference>
<dbReference type="SUPFAM" id="SSF56784">
    <property type="entry name" value="HAD-like"/>
    <property type="match status" value="1"/>
</dbReference>